<evidence type="ECO:0000313" key="3">
    <source>
        <dbReference type="Proteomes" id="UP000250043"/>
    </source>
</evidence>
<accession>A0A8E2AU09</accession>
<organism evidence="2 3">
    <name type="scientific">Obba rivulosa</name>
    <dbReference type="NCBI Taxonomy" id="1052685"/>
    <lineage>
        <taxon>Eukaryota</taxon>
        <taxon>Fungi</taxon>
        <taxon>Dikarya</taxon>
        <taxon>Basidiomycota</taxon>
        <taxon>Agaricomycotina</taxon>
        <taxon>Agaricomycetes</taxon>
        <taxon>Polyporales</taxon>
        <taxon>Gelatoporiaceae</taxon>
        <taxon>Obba</taxon>
    </lineage>
</organism>
<feature type="region of interest" description="Disordered" evidence="1">
    <location>
        <begin position="246"/>
        <end position="304"/>
    </location>
</feature>
<proteinExistence type="predicted"/>
<keyword evidence="3" id="KW-1185">Reference proteome</keyword>
<feature type="compositionally biased region" description="Polar residues" evidence="1">
    <location>
        <begin position="122"/>
        <end position="133"/>
    </location>
</feature>
<feature type="compositionally biased region" description="Polar residues" evidence="1">
    <location>
        <begin position="80"/>
        <end position="107"/>
    </location>
</feature>
<feature type="region of interest" description="Disordered" evidence="1">
    <location>
        <begin position="80"/>
        <end position="168"/>
    </location>
</feature>
<feature type="compositionally biased region" description="Basic and acidic residues" evidence="1">
    <location>
        <begin position="388"/>
        <end position="420"/>
    </location>
</feature>
<feature type="compositionally biased region" description="Polar residues" evidence="1">
    <location>
        <begin position="1"/>
        <end position="18"/>
    </location>
</feature>
<feature type="region of interest" description="Disordered" evidence="1">
    <location>
        <begin position="364"/>
        <end position="420"/>
    </location>
</feature>
<name>A0A8E2AU09_9APHY</name>
<gene>
    <name evidence="2" type="ORF">OBBRIDRAFT_323571</name>
</gene>
<dbReference type="EMBL" id="KV722594">
    <property type="protein sequence ID" value="OCH85290.1"/>
    <property type="molecule type" value="Genomic_DNA"/>
</dbReference>
<feature type="compositionally biased region" description="Basic and acidic residues" evidence="1">
    <location>
        <begin position="294"/>
        <end position="304"/>
    </location>
</feature>
<dbReference type="OrthoDB" id="10612547at2759"/>
<evidence type="ECO:0000313" key="2">
    <source>
        <dbReference type="EMBL" id="OCH85290.1"/>
    </source>
</evidence>
<feature type="region of interest" description="Disordered" evidence="1">
    <location>
        <begin position="1"/>
        <end position="33"/>
    </location>
</feature>
<feature type="compositionally biased region" description="Basic and acidic residues" evidence="1">
    <location>
        <begin position="112"/>
        <end position="121"/>
    </location>
</feature>
<protein>
    <submittedName>
        <fullName evidence="2">Uncharacterized protein</fullName>
    </submittedName>
</protein>
<evidence type="ECO:0000256" key="1">
    <source>
        <dbReference type="SAM" id="MobiDB-lite"/>
    </source>
</evidence>
<dbReference type="AlphaFoldDB" id="A0A8E2AU09"/>
<dbReference type="Proteomes" id="UP000250043">
    <property type="component" value="Unassembled WGS sequence"/>
</dbReference>
<feature type="compositionally biased region" description="Basic and acidic residues" evidence="1">
    <location>
        <begin position="256"/>
        <end position="279"/>
    </location>
</feature>
<reference evidence="2 3" key="1">
    <citation type="submission" date="2016-07" db="EMBL/GenBank/DDBJ databases">
        <title>Draft genome of the white-rot fungus Obba rivulosa 3A-2.</title>
        <authorList>
            <consortium name="DOE Joint Genome Institute"/>
            <person name="Miettinen O."/>
            <person name="Riley R."/>
            <person name="Acob R."/>
            <person name="Barry K."/>
            <person name="Cullen D."/>
            <person name="De Vries R."/>
            <person name="Hainaut M."/>
            <person name="Hatakka A."/>
            <person name="Henrissat B."/>
            <person name="Hilden K."/>
            <person name="Kuo R."/>
            <person name="Labutti K."/>
            <person name="Lipzen A."/>
            <person name="Makela M.R."/>
            <person name="Sandor L."/>
            <person name="Spatafora J.W."/>
            <person name="Grigoriev I.V."/>
            <person name="Hibbett D.S."/>
        </authorList>
    </citation>
    <scope>NUCLEOTIDE SEQUENCE [LARGE SCALE GENOMIC DNA]</scope>
    <source>
        <strain evidence="2 3">3A-2</strain>
    </source>
</reference>
<sequence length="420" mass="47206">MGQRQSTLPRESPKPSNATHHHDEDAKIIARALHGSLPPGHNLDTIFTDLDGVNGRSSQEWRDFYFNSLIDAPDQSPLQAQELSSYHVTPPRDSSASTFVPESTSVASIPRESSRRLHSQDETPSSTTYFSHTDSPRIHTLHPPPVPAIRPLPTIHSEKSRGGRRFTPNDEDFALKLIVWEANHNPGITRQQLCRELAHLAHHHTISSWSGWWSTTLGKGLSPAQILRASETGTPVVLNFNDPGLERVADPGVPTVHDESEMPREGTPDSRLTDTKWRTSDPVSPIEHDDDESGLPREGRPGSRFTDTEWRAVIAHIASTGGWEDLSLVQKWGPLHDMFPHRTVHSFSAWYHRNESQVAARVRRERKKLQERSPSDVLSVSMPSISGLKRERDHSFDVSDSERGLASSDKRRRTEFPEDE</sequence>